<dbReference type="InterPro" id="IPR008927">
    <property type="entry name" value="6-PGluconate_DH-like_C_sf"/>
</dbReference>
<dbReference type="PANTHER" id="PTHR40459:SF1">
    <property type="entry name" value="CONSERVED HYPOTHETICAL ALANINE AND LEUCINE RICH PROTEIN"/>
    <property type="match status" value="1"/>
</dbReference>
<evidence type="ECO:0000313" key="3">
    <source>
        <dbReference type="EMBL" id="MDT8998291.1"/>
    </source>
</evidence>
<dbReference type="Pfam" id="PF10728">
    <property type="entry name" value="DUF2520"/>
    <property type="match status" value="1"/>
</dbReference>
<feature type="domain" description="DUF2520" evidence="2">
    <location>
        <begin position="138"/>
        <end position="272"/>
    </location>
</feature>
<dbReference type="Gene3D" id="3.40.50.720">
    <property type="entry name" value="NAD(P)-binding Rossmann-like Domain"/>
    <property type="match status" value="1"/>
</dbReference>
<dbReference type="Proteomes" id="UP001246372">
    <property type="component" value="Unassembled WGS sequence"/>
</dbReference>
<evidence type="ECO:0000313" key="4">
    <source>
        <dbReference type="Proteomes" id="UP001246372"/>
    </source>
</evidence>
<dbReference type="RefSeq" id="WP_315648600.1">
    <property type="nucleotide sequence ID" value="NZ_JAVXZY010000001.1"/>
</dbReference>
<dbReference type="Pfam" id="PF10727">
    <property type="entry name" value="Rossmann-like"/>
    <property type="match status" value="1"/>
</dbReference>
<protein>
    <submittedName>
        <fullName evidence="3">DUF2520 domain-containing protein</fullName>
    </submittedName>
</protein>
<feature type="domain" description="Putative oxidoreductase/dehydrogenase Rossmann-like" evidence="1">
    <location>
        <begin position="10"/>
        <end position="120"/>
    </location>
</feature>
<dbReference type="EMBL" id="JAVXZY010000001">
    <property type="protein sequence ID" value="MDT8998291.1"/>
    <property type="molecule type" value="Genomic_DNA"/>
</dbReference>
<proteinExistence type="predicted"/>
<dbReference type="PANTHER" id="PTHR40459">
    <property type="entry name" value="CONSERVED HYPOTHETICAL ALANINE AND LEUCINE RICH PROTEIN"/>
    <property type="match status" value="1"/>
</dbReference>
<dbReference type="Gene3D" id="1.10.1040.20">
    <property type="entry name" value="ProC-like, C-terminal domain"/>
    <property type="match status" value="1"/>
</dbReference>
<name>A0ABU3P978_9BURK</name>
<evidence type="ECO:0000259" key="1">
    <source>
        <dbReference type="Pfam" id="PF10727"/>
    </source>
</evidence>
<accession>A0ABU3P978</accession>
<evidence type="ECO:0000259" key="2">
    <source>
        <dbReference type="Pfam" id="PF10728"/>
    </source>
</evidence>
<keyword evidence="4" id="KW-1185">Reference proteome</keyword>
<organism evidence="3 4">
    <name type="scientific">Roseateles aquae</name>
    <dbReference type="NCBI Taxonomy" id="3077235"/>
    <lineage>
        <taxon>Bacteria</taxon>
        <taxon>Pseudomonadati</taxon>
        <taxon>Pseudomonadota</taxon>
        <taxon>Betaproteobacteria</taxon>
        <taxon>Burkholderiales</taxon>
        <taxon>Sphaerotilaceae</taxon>
        <taxon>Roseateles</taxon>
    </lineage>
</organism>
<dbReference type="InterPro" id="IPR018931">
    <property type="entry name" value="DUF2520"/>
</dbReference>
<dbReference type="SUPFAM" id="SSF51735">
    <property type="entry name" value="NAD(P)-binding Rossmann-fold domains"/>
    <property type="match status" value="1"/>
</dbReference>
<dbReference type="SUPFAM" id="SSF48179">
    <property type="entry name" value="6-phosphogluconate dehydrogenase C-terminal domain-like"/>
    <property type="match status" value="1"/>
</dbReference>
<dbReference type="InterPro" id="IPR036291">
    <property type="entry name" value="NAD(P)-bd_dom_sf"/>
</dbReference>
<gene>
    <name evidence="3" type="ORF">RQP53_03260</name>
</gene>
<sequence length="305" mass="31177">MKGDLDGWVMGFVGAGRLARVMAQAMHAAGVAPRAVASRSAASAEALATAVPTAELMTAQQLLDRADLVFVTTPDDAIASTVASLRWRAGQAVVHCSGATELTALSAAAEQGALTGGFHPLQIFSDPAAALRHLPGTTVAIEAADPLLRQGLHQLARRLQLRPFELPPGSRALYHGAAGFAASYLLTVLGEAVQVFKRLGLEEGQALQALLPLARGSLDAAANVSSTGGAGLAAALSGPLMRGDTAVVAAHLQAFDGLGEAHGQLYRQLALRQLVLAEAGGRLDAAQLARLRGLCDAAGTAEHGN</sequence>
<comment type="caution">
    <text evidence="3">The sequence shown here is derived from an EMBL/GenBank/DDBJ whole genome shotgun (WGS) entry which is preliminary data.</text>
</comment>
<reference evidence="3" key="1">
    <citation type="submission" date="2023-09" db="EMBL/GenBank/DDBJ databases">
        <title>Paucibacter sp. APW11 Genome sequencing and assembly.</title>
        <authorList>
            <person name="Kim I."/>
        </authorList>
    </citation>
    <scope>NUCLEOTIDE SEQUENCE</scope>
    <source>
        <strain evidence="3">APW11</strain>
    </source>
</reference>
<dbReference type="InterPro" id="IPR019665">
    <property type="entry name" value="OxRdtase/DH_put_Rossmann_dom"/>
</dbReference>
<dbReference type="InterPro" id="IPR037108">
    <property type="entry name" value="TM1727-like_C_sf"/>
</dbReference>